<dbReference type="Proteomes" id="UP000824120">
    <property type="component" value="Chromosome 8"/>
</dbReference>
<dbReference type="OrthoDB" id="1303239at2759"/>
<dbReference type="EMBL" id="JACXVP010000008">
    <property type="protein sequence ID" value="KAG5591725.1"/>
    <property type="molecule type" value="Genomic_DNA"/>
</dbReference>
<evidence type="ECO:0000313" key="1">
    <source>
        <dbReference type="EMBL" id="KAG5591725.1"/>
    </source>
</evidence>
<sequence length="221" mass="25680">MSEAVSYQMPYSLRRLFATLLVYCNPGNPQDLWKKYEDSMSEDFKIISTITKKDIRQLVLNHINEVLLSMGHNISEFKDIFGNVSFSKTTNEAKEIYFERNIIKLKSYLKVYAMVPRLICHDFKSRVISATISVGFSCFKDAVGKEVNVQLKKNFAIGGTLHSVHQYLSDKFENTIIFHEDNYPIYAIKELLFLFYSTKDFSSPVLLLRHTHFDWICESEG</sequence>
<name>A0A9J5XV61_SOLCO</name>
<reference evidence="1 2" key="1">
    <citation type="submission" date="2020-09" db="EMBL/GenBank/DDBJ databases">
        <title>De no assembly of potato wild relative species, Solanum commersonii.</title>
        <authorList>
            <person name="Cho K."/>
        </authorList>
    </citation>
    <scope>NUCLEOTIDE SEQUENCE [LARGE SCALE GENOMIC DNA]</scope>
    <source>
        <strain evidence="1">LZ3.2</strain>
        <tissue evidence="1">Leaf</tissue>
    </source>
</reference>
<protein>
    <submittedName>
        <fullName evidence="1">Uncharacterized protein</fullName>
    </submittedName>
</protein>
<keyword evidence="2" id="KW-1185">Reference proteome</keyword>
<dbReference type="SUPFAM" id="SSF50182">
    <property type="entry name" value="Sm-like ribonucleoproteins"/>
    <property type="match status" value="1"/>
</dbReference>
<comment type="caution">
    <text evidence="1">The sequence shown here is derived from an EMBL/GenBank/DDBJ whole genome shotgun (WGS) entry which is preliminary data.</text>
</comment>
<evidence type="ECO:0000313" key="2">
    <source>
        <dbReference type="Proteomes" id="UP000824120"/>
    </source>
</evidence>
<organism evidence="1 2">
    <name type="scientific">Solanum commersonii</name>
    <name type="common">Commerson's wild potato</name>
    <name type="synonym">Commerson's nightshade</name>
    <dbReference type="NCBI Taxonomy" id="4109"/>
    <lineage>
        <taxon>Eukaryota</taxon>
        <taxon>Viridiplantae</taxon>
        <taxon>Streptophyta</taxon>
        <taxon>Embryophyta</taxon>
        <taxon>Tracheophyta</taxon>
        <taxon>Spermatophyta</taxon>
        <taxon>Magnoliopsida</taxon>
        <taxon>eudicotyledons</taxon>
        <taxon>Gunneridae</taxon>
        <taxon>Pentapetalae</taxon>
        <taxon>asterids</taxon>
        <taxon>lamiids</taxon>
        <taxon>Solanales</taxon>
        <taxon>Solanaceae</taxon>
        <taxon>Solanoideae</taxon>
        <taxon>Solaneae</taxon>
        <taxon>Solanum</taxon>
    </lineage>
</organism>
<accession>A0A9J5XV61</accession>
<gene>
    <name evidence="1" type="ORF">H5410_042239</name>
</gene>
<dbReference type="InterPro" id="IPR010920">
    <property type="entry name" value="LSM_dom_sf"/>
</dbReference>
<proteinExistence type="predicted"/>
<dbReference type="AlphaFoldDB" id="A0A9J5XV61"/>